<accession>A0ABZ2M4Y9</accession>
<protein>
    <submittedName>
        <fullName evidence="4">Outer membrane protein assembly factor</fullName>
    </submittedName>
</protein>
<evidence type="ECO:0000313" key="5">
    <source>
        <dbReference type="Proteomes" id="UP001370348"/>
    </source>
</evidence>
<organism evidence="4 5">
    <name type="scientific">Pendulispora albinea</name>
    <dbReference type="NCBI Taxonomy" id="2741071"/>
    <lineage>
        <taxon>Bacteria</taxon>
        <taxon>Pseudomonadati</taxon>
        <taxon>Myxococcota</taxon>
        <taxon>Myxococcia</taxon>
        <taxon>Myxococcales</taxon>
        <taxon>Sorangiineae</taxon>
        <taxon>Pendulisporaceae</taxon>
        <taxon>Pendulispora</taxon>
    </lineage>
</organism>
<gene>
    <name evidence="4" type="ORF">LZC94_12490</name>
</gene>
<evidence type="ECO:0000256" key="2">
    <source>
        <dbReference type="ARBA" id="ARBA00023136"/>
    </source>
</evidence>
<dbReference type="Pfam" id="PF01103">
    <property type="entry name" value="Omp85"/>
    <property type="match status" value="1"/>
</dbReference>
<comment type="subcellular location">
    <subcellularLocation>
        <location evidence="1">Membrane</location>
    </subcellularLocation>
</comment>
<keyword evidence="2" id="KW-0472">Membrane</keyword>
<dbReference type="InterPro" id="IPR000184">
    <property type="entry name" value="Bac_surfAg_D15"/>
</dbReference>
<name>A0ABZ2M4Y9_9BACT</name>
<sequence>MLIVCLLRHHPQQPSSTPSSSSFAELSRSTYRIRRPSRKGFRASLAGLAGLALIASSGVARASGPSSATTLPNDEPPPRRYEFLPVPNIGGNSDVGVELGAAFTLVRFYDNAKPYRWLLGGVVSTSVKNDSEHGLHLVQQYHVLRFDVPNLFGGRVRIDSRLNFVRVISARWYGLGNDSHPGGGAPGSDAAHANQYVAQEVRLRSLVRVKTGTPFDAAIGVSLRYNAPELYEGSKLDLDAKNADLPGTRNAFLASLAGGVILDTRDNEFAPHKGVYYQLGAGATVGSAQRVSYGEVAGVFASYIPIARPVTLASRVFSSFQFGRVPFYDLEQGGVFNQQYTIGSALGVRGIPFGRYAGHVKMMVNYEVRTTPFPRFRVARWMLQVGTTTFLDAGRVWADYRSSAPDGRTPGIKYGVGGGFYFHWDRSSVFRVDVAYSPTDHPRTGMPVAYYVSNGLIF</sequence>
<dbReference type="RefSeq" id="WP_394827705.1">
    <property type="nucleotide sequence ID" value="NZ_CP089984.1"/>
</dbReference>
<evidence type="ECO:0000313" key="4">
    <source>
        <dbReference type="EMBL" id="WXB18065.1"/>
    </source>
</evidence>
<proteinExistence type="predicted"/>
<keyword evidence="5" id="KW-1185">Reference proteome</keyword>
<dbReference type="EMBL" id="CP089984">
    <property type="protein sequence ID" value="WXB18065.1"/>
    <property type="molecule type" value="Genomic_DNA"/>
</dbReference>
<dbReference type="Gene3D" id="2.40.160.50">
    <property type="entry name" value="membrane protein fhac: a member of the omp85/tpsb transporter family"/>
    <property type="match status" value="1"/>
</dbReference>
<dbReference type="Proteomes" id="UP001370348">
    <property type="component" value="Chromosome"/>
</dbReference>
<reference evidence="4 5" key="1">
    <citation type="submission" date="2021-12" db="EMBL/GenBank/DDBJ databases">
        <title>Discovery of the Pendulisporaceae a myxobacterial family with distinct sporulation behavior and unique specialized metabolism.</title>
        <authorList>
            <person name="Garcia R."/>
            <person name="Popoff A."/>
            <person name="Bader C.D."/>
            <person name="Loehr J."/>
            <person name="Walesch S."/>
            <person name="Walt C."/>
            <person name="Boldt J."/>
            <person name="Bunk B."/>
            <person name="Haeckl F.J.F.P.J."/>
            <person name="Gunesch A.P."/>
            <person name="Birkelbach J."/>
            <person name="Nuebel U."/>
            <person name="Pietschmann T."/>
            <person name="Bach T."/>
            <person name="Mueller R."/>
        </authorList>
    </citation>
    <scope>NUCLEOTIDE SEQUENCE [LARGE SCALE GENOMIC DNA]</scope>
    <source>
        <strain evidence="4 5">MSr11954</strain>
    </source>
</reference>
<evidence type="ECO:0000256" key="1">
    <source>
        <dbReference type="ARBA" id="ARBA00004370"/>
    </source>
</evidence>
<evidence type="ECO:0000259" key="3">
    <source>
        <dbReference type="Pfam" id="PF01103"/>
    </source>
</evidence>
<feature type="domain" description="Bacterial surface antigen (D15)" evidence="3">
    <location>
        <begin position="145"/>
        <end position="421"/>
    </location>
</feature>